<dbReference type="STRING" id="655815.ZPR_2382"/>
<dbReference type="eggNOG" id="COG2963">
    <property type="taxonomic scope" value="Bacteria"/>
</dbReference>
<dbReference type="Proteomes" id="UP000001654">
    <property type="component" value="Chromosome"/>
</dbReference>
<dbReference type="HOGENOM" id="CLU_3359351_0_0_10"/>
<dbReference type="EMBL" id="CP001650">
    <property type="protein sequence ID" value="ADF52706.1"/>
    <property type="molecule type" value="Genomic_DNA"/>
</dbReference>
<dbReference type="AlphaFoldDB" id="D5BD26"/>
<gene>
    <name evidence="1" type="ordered locus">ZPR_2382</name>
</gene>
<dbReference type="KEGG" id="zpr:ZPR_2382"/>
<name>D5BD26_ZUNPS</name>
<proteinExistence type="predicted"/>
<evidence type="ECO:0008006" key="3">
    <source>
        <dbReference type="Google" id="ProtNLM"/>
    </source>
</evidence>
<evidence type="ECO:0000313" key="2">
    <source>
        <dbReference type="Proteomes" id="UP000001654"/>
    </source>
</evidence>
<accession>D5BD26</accession>
<protein>
    <recommendedName>
        <fullName evidence="3">Transposase</fullName>
    </recommendedName>
</protein>
<evidence type="ECO:0000313" key="1">
    <source>
        <dbReference type="EMBL" id="ADF52706.1"/>
    </source>
</evidence>
<reference evidence="1 2" key="1">
    <citation type="journal article" date="2010" name="BMC Genomics">
        <title>The complete genome of Zunongwangia profunda SM-A87 reveals its adaptation to the deep-sea environment and ecological role in sedimentary organic nitrogen degradation.</title>
        <authorList>
            <person name="Qin Q.L."/>
            <person name="Zhang X.Y."/>
            <person name="Wang X.M."/>
            <person name="Liu G.M."/>
            <person name="Chen X.L."/>
            <person name="Xie B.B."/>
            <person name="Dang H.Y."/>
            <person name="Zhou B.C."/>
            <person name="Yu J."/>
            <person name="Zhang Y.Z."/>
        </authorList>
    </citation>
    <scope>NUCLEOTIDE SEQUENCE [LARGE SCALE GENOMIC DNA]</scope>
    <source>
        <strain evidence="2">DSM 18752 / CCTCC AB 206139 / SM-A87</strain>
    </source>
</reference>
<sequence length="36" mass="4234">MEKGKQRRVFSVDLKLDLVKKIEQGDLRVLDVTNVY</sequence>
<keyword evidence="2" id="KW-1185">Reference proteome</keyword>
<organism evidence="1 2">
    <name type="scientific">Zunongwangia profunda (strain DSM 18752 / CCTCC AB 206139 / SM-A87)</name>
    <name type="common">Wangia profunda</name>
    <dbReference type="NCBI Taxonomy" id="655815"/>
    <lineage>
        <taxon>Bacteria</taxon>
        <taxon>Pseudomonadati</taxon>
        <taxon>Bacteroidota</taxon>
        <taxon>Flavobacteriia</taxon>
        <taxon>Flavobacteriales</taxon>
        <taxon>Flavobacteriaceae</taxon>
        <taxon>Zunongwangia</taxon>
    </lineage>
</organism>